<organism evidence="1 2">
    <name type="scientific">Spongiibacter pelagi</name>
    <dbReference type="NCBI Taxonomy" id="2760804"/>
    <lineage>
        <taxon>Bacteria</taxon>
        <taxon>Pseudomonadati</taxon>
        <taxon>Pseudomonadota</taxon>
        <taxon>Gammaproteobacteria</taxon>
        <taxon>Cellvibrionales</taxon>
        <taxon>Spongiibacteraceae</taxon>
        <taxon>Spongiibacter</taxon>
    </lineage>
</organism>
<sequence length="65" mass="7351">MSSKSAVEKPVASPCISVCVLDEQDICTGCFRNVQEITEWSVLSNEARREVVQLANSRRKDYFNL</sequence>
<dbReference type="Proteomes" id="UP000610558">
    <property type="component" value="Unassembled WGS sequence"/>
</dbReference>
<protein>
    <submittedName>
        <fullName evidence="1">DUF1289 domain-containing protein</fullName>
    </submittedName>
</protein>
<dbReference type="InterPro" id="IPR010710">
    <property type="entry name" value="DUF1289"/>
</dbReference>
<dbReference type="RefSeq" id="WP_190766697.1">
    <property type="nucleotide sequence ID" value="NZ_JACXLD010000014.1"/>
</dbReference>
<dbReference type="PANTHER" id="PTHR35175">
    <property type="entry name" value="DUF1289 DOMAIN-CONTAINING PROTEIN"/>
    <property type="match status" value="1"/>
</dbReference>
<comment type="caution">
    <text evidence="1">The sequence shown here is derived from an EMBL/GenBank/DDBJ whole genome shotgun (WGS) entry which is preliminary data.</text>
</comment>
<reference evidence="1" key="1">
    <citation type="submission" date="2020-09" db="EMBL/GenBank/DDBJ databases">
        <authorList>
            <person name="Yoon J.-W."/>
        </authorList>
    </citation>
    <scope>NUCLEOTIDE SEQUENCE</scope>
    <source>
        <strain evidence="1">KMU-158</strain>
    </source>
</reference>
<dbReference type="AlphaFoldDB" id="A0A927C6A0"/>
<proteinExistence type="predicted"/>
<name>A0A927C6A0_9GAMM</name>
<accession>A0A927C6A0</accession>
<evidence type="ECO:0000313" key="1">
    <source>
        <dbReference type="EMBL" id="MBD2860170.1"/>
    </source>
</evidence>
<dbReference type="PANTHER" id="PTHR35175:SF2">
    <property type="entry name" value="DUF1289 DOMAIN-CONTAINING PROTEIN"/>
    <property type="match status" value="1"/>
</dbReference>
<keyword evidence="2" id="KW-1185">Reference proteome</keyword>
<dbReference type="Pfam" id="PF06945">
    <property type="entry name" value="DUF1289"/>
    <property type="match status" value="1"/>
</dbReference>
<gene>
    <name evidence="1" type="ORF">IB286_14305</name>
</gene>
<dbReference type="EMBL" id="JACXLD010000014">
    <property type="protein sequence ID" value="MBD2860170.1"/>
    <property type="molecule type" value="Genomic_DNA"/>
</dbReference>
<evidence type="ECO:0000313" key="2">
    <source>
        <dbReference type="Proteomes" id="UP000610558"/>
    </source>
</evidence>